<sequence length="154" mass="16621">MDGARVMHLIPGPHEHIFTATPADRLRALGHAETGWAILEGDDVVGFFVLDGDFAALHDFAREDEIGLRSLLIDSARRGEGLGQAAMLALPGLVAREYPQARGVVLTCNLRNKKAYETYLRAGFADTGEVYLGGSAGPQHIMQLRGPETKEIPG</sequence>
<dbReference type="EMBL" id="QFQS01000003">
    <property type="protein sequence ID" value="PZQ96809.1"/>
    <property type="molecule type" value="Genomic_DNA"/>
</dbReference>
<evidence type="ECO:0000313" key="3">
    <source>
        <dbReference type="Proteomes" id="UP000248975"/>
    </source>
</evidence>
<comment type="caution">
    <text evidence="2">The sequence shown here is derived from an EMBL/GenBank/DDBJ whole genome shotgun (WGS) entry which is preliminary data.</text>
</comment>
<gene>
    <name evidence="2" type="ORF">DI533_14615</name>
</gene>
<dbReference type="Gene3D" id="3.40.630.30">
    <property type="match status" value="1"/>
</dbReference>
<organism evidence="2 3">
    <name type="scientific">Cereibacter sphaeroides</name>
    <name type="common">Rhodobacter sphaeroides</name>
    <dbReference type="NCBI Taxonomy" id="1063"/>
    <lineage>
        <taxon>Bacteria</taxon>
        <taxon>Pseudomonadati</taxon>
        <taxon>Pseudomonadota</taxon>
        <taxon>Alphaproteobacteria</taxon>
        <taxon>Rhodobacterales</taxon>
        <taxon>Paracoccaceae</taxon>
        <taxon>Cereibacter</taxon>
    </lineage>
</organism>
<name>A0A2W5S4Z4_CERSP</name>
<keyword evidence="2" id="KW-0808">Transferase</keyword>
<reference evidence="2 3" key="1">
    <citation type="submission" date="2017-08" db="EMBL/GenBank/DDBJ databases">
        <title>Infants hospitalized years apart are colonized by the same room-sourced microbial strains.</title>
        <authorList>
            <person name="Brooks B."/>
            <person name="Olm M.R."/>
            <person name="Firek B.A."/>
            <person name="Baker R."/>
            <person name="Thomas B.C."/>
            <person name="Morowitz M.J."/>
            <person name="Banfield J.F."/>
        </authorList>
    </citation>
    <scope>NUCLEOTIDE SEQUENCE [LARGE SCALE GENOMIC DNA]</scope>
    <source>
        <strain evidence="2">S2_003_000_R2_11</strain>
    </source>
</reference>
<evidence type="ECO:0000313" key="2">
    <source>
        <dbReference type="EMBL" id="PZQ96809.1"/>
    </source>
</evidence>
<proteinExistence type="predicted"/>
<dbReference type="Proteomes" id="UP000248975">
    <property type="component" value="Unassembled WGS sequence"/>
</dbReference>
<protein>
    <submittedName>
        <fullName evidence="2">GNAT family N-acetyltransferase</fullName>
    </submittedName>
</protein>
<feature type="domain" description="N-acetyltransferase" evidence="1">
    <location>
        <begin position="1"/>
        <end position="147"/>
    </location>
</feature>
<dbReference type="GO" id="GO:0016747">
    <property type="term" value="F:acyltransferase activity, transferring groups other than amino-acyl groups"/>
    <property type="evidence" value="ECO:0007669"/>
    <property type="project" value="InterPro"/>
</dbReference>
<dbReference type="Pfam" id="PF00583">
    <property type="entry name" value="Acetyltransf_1"/>
    <property type="match status" value="1"/>
</dbReference>
<dbReference type="InterPro" id="IPR000182">
    <property type="entry name" value="GNAT_dom"/>
</dbReference>
<accession>A0A2W5S4Z4</accession>
<dbReference type="AlphaFoldDB" id="A0A2W5S4Z4"/>
<dbReference type="SUPFAM" id="SSF55729">
    <property type="entry name" value="Acyl-CoA N-acyltransferases (Nat)"/>
    <property type="match status" value="1"/>
</dbReference>
<dbReference type="PROSITE" id="PS51186">
    <property type="entry name" value="GNAT"/>
    <property type="match status" value="1"/>
</dbReference>
<evidence type="ECO:0000259" key="1">
    <source>
        <dbReference type="PROSITE" id="PS51186"/>
    </source>
</evidence>
<dbReference type="InterPro" id="IPR016181">
    <property type="entry name" value="Acyl_CoA_acyltransferase"/>
</dbReference>